<accession>A0A3A9IE26</accession>
<dbReference type="EMBL" id="RAWX01000013">
    <property type="protein sequence ID" value="RKJ83436.1"/>
    <property type="molecule type" value="Genomic_DNA"/>
</dbReference>
<keyword evidence="1" id="KW-1133">Transmembrane helix</keyword>
<keyword evidence="1" id="KW-0812">Transmembrane</keyword>
<feature type="transmembrane region" description="Helical" evidence="1">
    <location>
        <begin position="21"/>
        <end position="40"/>
    </location>
</feature>
<evidence type="ECO:0000313" key="3">
    <source>
        <dbReference type="Proteomes" id="UP000281725"/>
    </source>
</evidence>
<sequence length="100" mass="11028">MARYRIGDRYLSESEYNQEQDGNWIFGLFLVGAILVGLLVNRYVVDPEWHTAIRFLVTVVPAVIAGGLLAAVHRWVRLLLGIAIGLLVLVVIIGVIAAMV</sequence>
<name>A0A3A9IE26_AERVE</name>
<keyword evidence="1" id="KW-0472">Membrane</keyword>
<comment type="caution">
    <text evidence="2">The sequence shown here is derived from an EMBL/GenBank/DDBJ whole genome shotgun (WGS) entry which is preliminary data.</text>
</comment>
<evidence type="ECO:0000256" key="1">
    <source>
        <dbReference type="SAM" id="Phobius"/>
    </source>
</evidence>
<protein>
    <submittedName>
        <fullName evidence="2">Uncharacterized protein</fullName>
    </submittedName>
</protein>
<reference evidence="2 3" key="1">
    <citation type="submission" date="2018-09" db="EMBL/GenBank/DDBJ databases">
        <title>Genome sequencing of Aeromonas veronii MS-17-88.</title>
        <authorList>
            <person name="Tekedar H.C."/>
            <person name="Arick M.A."/>
            <person name="Hsu C.-Y."/>
            <person name="Thrash A."/>
            <person name="Karsi A."/>
            <person name="Lawrence M.L."/>
            <person name="Abdelhamed H."/>
        </authorList>
    </citation>
    <scope>NUCLEOTIDE SEQUENCE [LARGE SCALE GENOMIC DNA]</scope>
    <source>
        <strain evidence="2 3">MS 17-88</strain>
    </source>
</reference>
<feature type="transmembrane region" description="Helical" evidence="1">
    <location>
        <begin position="52"/>
        <end position="71"/>
    </location>
</feature>
<dbReference type="AlphaFoldDB" id="A0A3A9IE26"/>
<evidence type="ECO:0000313" key="2">
    <source>
        <dbReference type="EMBL" id="RKJ83436.1"/>
    </source>
</evidence>
<gene>
    <name evidence="2" type="ORF">D6R50_24720</name>
</gene>
<feature type="transmembrane region" description="Helical" evidence="1">
    <location>
        <begin position="78"/>
        <end position="99"/>
    </location>
</feature>
<dbReference type="Proteomes" id="UP000281725">
    <property type="component" value="Unassembled WGS sequence"/>
</dbReference>
<proteinExistence type="predicted"/>
<organism evidence="2 3">
    <name type="scientific">Aeromonas veronii</name>
    <dbReference type="NCBI Taxonomy" id="654"/>
    <lineage>
        <taxon>Bacteria</taxon>
        <taxon>Pseudomonadati</taxon>
        <taxon>Pseudomonadota</taxon>
        <taxon>Gammaproteobacteria</taxon>
        <taxon>Aeromonadales</taxon>
        <taxon>Aeromonadaceae</taxon>
        <taxon>Aeromonas</taxon>
    </lineage>
</organism>
<dbReference type="RefSeq" id="WP_094696747.1">
    <property type="nucleotide sequence ID" value="NZ_RAWX01000013.1"/>
</dbReference>